<sequence length="260" mass="27200">MADLNGKVAFVTGGAQGIGKAIVERLSADGFAVAVADLNYDEAEKVAAKLNEKGGKAMPVEVDVASRDSFFAGIQAAADKLGGFDVLVNNAGLGPTTPIDTITPEQFDRVYHVNVAGDIWGIQAAHEQFKKTGKGGKIINATSQAGVVGNPNLALYSGTKFAVRGITQVAARDLAEENITVNAYAPGIVKTPMMFDIAHQVGQNAGKDDEWGMQTFAKDIALKRLSEPSDVAAAVSFLAGPDSNYITGQTIEVDGGMQFH</sequence>
<dbReference type="NCBIfam" id="NF006394">
    <property type="entry name" value="PRK08643.1"/>
    <property type="match status" value="1"/>
</dbReference>
<dbReference type="EMBL" id="AZCX01000007">
    <property type="protein sequence ID" value="KRK47640.1"/>
    <property type="molecule type" value="Genomic_DNA"/>
</dbReference>
<feature type="binding site" evidence="8">
    <location>
        <begin position="186"/>
        <end position="191"/>
    </location>
    <ligand>
        <name>NAD(+)</name>
        <dbReference type="ChEBI" id="CHEBI:57540"/>
    </ligand>
</feature>
<dbReference type="CDD" id="cd05366">
    <property type="entry name" value="meso-BDH-like_SDR_c"/>
    <property type="match status" value="1"/>
</dbReference>
<dbReference type="PROSITE" id="PS00061">
    <property type="entry name" value="ADH_SHORT"/>
    <property type="match status" value="1"/>
</dbReference>
<evidence type="ECO:0000256" key="6">
    <source>
        <dbReference type="ARBA" id="ARBA00047315"/>
    </source>
</evidence>
<evidence type="ECO:0000256" key="5">
    <source>
        <dbReference type="ARBA" id="ARBA00023027"/>
    </source>
</evidence>
<evidence type="ECO:0000256" key="4">
    <source>
        <dbReference type="ARBA" id="ARBA00023002"/>
    </source>
</evidence>
<comment type="catalytic activity">
    <reaction evidence="6">
        <text>(S)-acetoin + NAD(+) = diacetyl + NADH + H(+)</text>
        <dbReference type="Rhea" id="RHEA:27286"/>
        <dbReference type="ChEBI" id="CHEBI:15378"/>
        <dbReference type="ChEBI" id="CHEBI:15687"/>
        <dbReference type="ChEBI" id="CHEBI:16583"/>
        <dbReference type="ChEBI" id="CHEBI:57540"/>
        <dbReference type="ChEBI" id="CHEBI:57945"/>
        <dbReference type="EC" id="1.1.1.304"/>
    </reaction>
</comment>
<dbReference type="GO" id="GO:0045150">
    <property type="term" value="P:acetoin catabolic process"/>
    <property type="evidence" value="ECO:0007669"/>
    <property type="project" value="InterPro"/>
</dbReference>
<keyword evidence="5 8" id="KW-0520">NAD</keyword>
<dbReference type="STRING" id="1302272.FC96_GL002363"/>
<evidence type="ECO:0000313" key="11">
    <source>
        <dbReference type="Proteomes" id="UP000050911"/>
    </source>
</evidence>
<name>A0A0R1HMM3_9LACO</name>
<organism evidence="10 11">
    <name type="scientific">Secundilactobacillus kimchicus JCM 15530</name>
    <dbReference type="NCBI Taxonomy" id="1302272"/>
    <lineage>
        <taxon>Bacteria</taxon>
        <taxon>Bacillati</taxon>
        <taxon>Bacillota</taxon>
        <taxon>Bacilli</taxon>
        <taxon>Lactobacillales</taxon>
        <taxon>Lactobacillaceae</taxon>
        <taxon>Secundilactobacillus</taxon>
    </lineage>
</organism>
<dbReference type="InterPro" id="IPR020904">
    <property type="entry name" value="Sc_DH/Rdtase_CS"/>
</dbReference>
<evidence type="ECO:0000256" key="8">
    <source>
        <dbReference type="PIRSR" id="PIRSR614007-2"/>
    </source>
</evidence>
<dbReference type="PATRIC" id="fig|1302272.5.peg.2414"/>
<dbReference type="OrthoDB" id="9803333at2"/>
<dbReference type="GO" id="GO:0052588">
    <property type="term" value="F:diacetyl reductase ((S)-acetoin forming) (NAD+) activity"/>
    <property type="evidence" value="ECO:0007669"/>
    <property type="project" value="UniProtKB-EC"/>
</dbReference>
<feature type="active site" description="Proton acceptor" evidence="7">
    <location>
        <position position="156"/>
    </location>
</feature>
<dbReference type="InterPro" id="IPR014007">
    <property type="entry name" value="23BDH"/>
</dbReference>
<dbReference type="PRINTS" id="PR00080">
    <property type="entry name" value="SDRFAMILY"/>
</dbReference>
<accession>A0A0R1HMM3</accession>
<protein>
    <recommendedName>
        <fullName evidence="3">diacetyl reductase [(S)-acetoin forming]</fullName>
        <ecNumber evidence="3">1.1.1.304</ecNumber>
    </recommendedName>
</protein>
<dbReference type="InterPro" id="IPR002347">
    <property type="entry name" value="SDR_fam"/>
</dbReference>
<dbReference type="PANTHER" id="PTHR24321">
    <property type="entry name" value="DEHYDROGENASES, SHORT CHAIN"/>
    <property type="match status" value="1"/>
</dbReference>
<dbReference type="PRINTS" id="PR00081">
    <property type="entry name" value="GDHRDH"/>
</dbReference>
<evidence type="ECO:0000256" key="1">
    <source>
        <dbReference type="ARBA" id="ARBA00003200"/>
    </source>
</evidence>
<dbReference type="NCBIfam" id="NF005559">
    <property type="entry name" value="PRK07231.1"/>
    <property type="match status" value="1"/>
</dbReference>
<evidence type="ECO:0000313" key="10">
    <source>
        <dbReference type="EMBL" id="KRK47640.1"/>
    </source>
</evidence>
<evidence type="ECO:0000256" key="3">
    <source>
        <dbReference type="ARBA" id="ARBA00012848"/>
    </source>
</evidence>
<keyword evidence="4" id="KW-0560">Oxidoreductase</keyword>
<comment type="similarity">
    <text evidence="2 9">Belongs to the short-chain dehydrogenases/reductases (SDR) family.</text>
</comment>
<gene>
    <name evidence="10" type="ORF">FC96_GL002363</name>
</gene>
<reference evidence="10 11" key="1">
    <citation type="journal article" date="2015" name="Genome Announc.">
        <title>Expanding the biotechnology potential of lactobacilli through comparative genomics of 213 strains and associated genera.</title>
        <authorList>
            <person name="Sun Z."/>
            <person name="Harris H.M."/>
            <person name="McCann A."/>
            <person name="Guo C."/>
            <person name="Argimon S."/>
            <person name="Zhang W."/>
            <person name="Yang X."/>
            <person name="Jeffery I.B."/>
            <person name="Cooney J.C."/>
            <person name="Kagawa T.F."/>
            <person name="Liu W."/>
            <person name="Song Y."/>
            <person name="Salvetti E."/>
            <person name="Wrobel A."/>
            <person name="Rasinkangas P."/>
            <person name="Parkhill J."/>
            <person name="Rea M.C."/>
            <person name="O'Sullivan O."/>
            <person name="Ritari J."/>
            <person name="Douillard F.P."/>
            <person name="Paul Ross R."/>
            <person name="Yang R."/>
            <person name="Briner A.E."/>
            <person name="Felis G.E."/>
            <person name="de Vos W.M."/>
            <person name="Barrangou R."/>
            <person name="Klaenhammer T.R."/>
            <person name="Caufield P.W."/>
            <person name="Cui Y."/>
            <person name="Zhang H."/>
            <person name="O'Toole P.W."/>
        </authorList>
    </citation>
    <scope>NUCLEOTIDE SEQUENCE [LARGE SCALE GENOMIC DNA]</scope>
    <source>
        <strain evidence="10 11">JCM 15530</strain>
    </source>
</reference>
<evidence type="ECO:0000256" key="9">
    <source>
        <dbReference type="RuleBase" id="RU000363"/>
    </source>
</evidence>
<evidence type="ECO:0000256" key="7">
    <source>
        <dbReference type="PIRSR" id="PIRSR614007-1"/>
    </source>
</evidence>
<dbReference type="SUPFAM" id="SSF51735">
    <property type="entry name" value="NAD(P)-binding Rossmann-fold domains"/>
    <property type="match status" value="1"/>
</dbReference>
<evidence type="ECO:0000256" key="2">
    <source>
        <dbReference type="ARBA" id="ARBA00006484"/>
    </source>
</evidence>
<feature type="binding site" evidence="8">
    <location>
        <begin position="63"/>
        <end position="64"/>
    </location>
    <ligand>
        <name>NAD(+)</name>
        <dbReference type="ChEBI" id="CHEBI:57540"/>
    </ligand>
</feature>
<feature type="binding site" evidence="8">
    <location>
        <position position="160"/>
    </location>
    <ligand>
        <name>NAD(+)</name>
        <dbReference type="ChEBI" id="CHEBI:57540"/>
    </ligand>
</feature>
<dbReference type="RefSeq" id="WP_056942797.1">
    <property type="nucleotide sequence ID" value="NZ_AZCX01000007.1"/>
</dbReference>
<dbReference type="Gene3D" id="3.40.50.720">
    <property type="entry name" value="NAD(P)-binding Rossmann-like Domain"/>
    <property type="match status" value="1"/>
</dbReference>
<comment type="function">
    <text evidence="1">Catalyzes the irreversible reduction of 2,3-butanediol to (S)-acetoin in the presence of NADH.</text>
</comment>
<keyword evidence="11" id="KW-1185">Reference proteome</keyword>
<dbReference type="NCBIfam" id="TIGR02415">
    <property type="entry name" value="23BDH"/>
    <property type="match status" value="1"/>
</dbReference>
<feature type="binding site" evidence="8">
    <location>
        <begin position="16"/>
        <end position="18"/>
    </location>
    <ligand>
        <name>NAD(+)</name>
        <dbReference type="ChEBI" id="CHEBI:57540"/>
    </ligand>
</feature>
<feature type="binding site" evidence="8">
    <location>
        <position position="37"/>
    </location>
    <ligand>
        <name>NAD(+)</name>
        <dbReference type="ChEBI" id="CHEBI:57540"/>
    </ligand>
</feature>
<feature type="binding site" evidence="8">
    <location>
        <position position="90"/>
    </location>
    <ligand>
        <name>NAD(+)</name>
        <dbReference type="ChEBI" id="CHEBI:57540"/>
    </ligand>
</feature>
<comment type="caution">
    <text evidence="10">The sequence shown here is derived from an EMBL/GenBank/DDBJ whole genome shotgun (WGS) entry which is preliminary data.</text>
</comment>
<feature type="binding site" evidence="8">
    <location>
        <position position="156"/>
    </location>
    <ligand>
        <name>NAD(+)</name>
        <dbReference type="ChEBI" id="CHEBI:57540"/>
    </ligand>
</feature>
<dbReference type="Pfam" id="PF00106">
    <property type="entry name" value="adh_short"/>
    <property type="match status" value="1"/>
</dbReference>
<dbReference type="AlphaFoldDB" id="A0A0R1HMM3"/>
<dbReference type="Proteomes" id="UP000050911">
    <property type="component" value="Unassembled WGS sequence"/>
</dbReference>
<dbReference type="PANTHER" id="PTHR24321:SF8">
    <property type="entry name" value="ESTRADIOL 17-BETA-DEHYDROGENASE 8-RELATED"/>
    <property type="match status" value="1"/>
</dbReference>
<dbReference type="GO" id="GO:0008206">
    <property type="term" value="P:bile acid metabolic process"/>
    <property type="evidence" value="ECO:0007669"/>
    <property type="project" value="UniProtKB-ARBA"/>
</dbReference>
<dbReference type="InterPro" id="IPR036291">
    <property type="entry name" value="NAD(P)-bd_dom_sf"/>
</dbReference>
<dbReference type="FunFam" id="3.40.50.720:FF:000084">
    <property type="entry name" value="Short-chain dehydrogenase reductase"/>
    <property type="match status" value="1"/>
</dbReference>
<proteinExistence type="inferred from homology"/>
<dbReference type="EC" id="1.1.1.304" evidence="3"/>